<dbReference type="PANTHER" id="PTHR37984:SF5">
    <property type="entry name" value="PROTEIN NYNRIN-LIKE"/>
    <property type="match status" value="1"/>
</dbReference>
<evidence type="ECO:0000259" key="2">
    <source>
        <dbReference type="PROSITE" id="PS50994"/>
    </source>
</evidence>
<dbReference type="Gene3D" id="3.30.420.10">
    <property type="entry name" value="Ribonuclease H-like superfamily/Ribonuclease H"/>
    <property type="match status" value="1"/>
</dbReference>
<feature type="domain" description="Chromo" evidence="1">
    <location>
        <begin position="308"/>
        <end position="355"/>
    </location>
</feature>
<dbReference type="PROSITE" id="PS50994">
    <property type="entry name" value="INTEGRASE"/>
    <property type="match status" value="1"/>
</dbReference>
<evidence type="ECO:0000259" key="1">
    <source>
        <dbReference type="PROSITE" id="PS50013"/>
    </source>
</evidence>
<reference evidence="3" key="1">
    <citation type="submission" date="2022-03" db="EMBL/GenBank/DDBJ databases">
        <title>Draft genome sequence of Aduncisulcus paluster, a free-living microaerophilic Fornicata.</title>
        <authorList>
            <person name="Yuyama I."/>
            <person name="Kume K."/>
            <person name="Tamura T."/>
            <person name="Inagaki Y."/>
            <person name="Hashimoto T."/>
        </authorList>
    </citation>
    <scope>NUCLEOTIDE SEQUENCE</scope>
    <source>
        <strain evidence="3">NY0171</strain>
    </source>
</reference>
<dbReference type="SUPFAM" id="SSF54160">
    <property type="entry name" value="Chromo domain-like"/>
    <property type="match status" value="1"/>
</dbReference>
<dbReference type="InterPro" id="IPR000953">
    <property type="entry name" value="Chromo/chromo_shadow_dom"/>
</dbReference>
<dbReference type="SUPFAM" id="SSF53098">
    <property type="entry name" value="Ribonuclease H-like"/>
    <property type="match status" value="1"/>
</dbReference>
<dbReference type="SMART" id="SM00298">
    <property type="entry name" value="CHROMO"/>
    <property type="match status" value="1"/>
</dbReference>
<evidence type="ECO:0000313" key="4">
    <source>
        <dbReference type="Proteomes" id="UP001057375"/>
    </source>
</evidence>
<dbReference type="InterPro" id="IPR023780">
    <property type="entry name" value="Chromo_domain"/>
</dbReference>
<dbReference type="PROSITE" id="PS50013">
    <property type="entry name" value="CHROMO_2"/>
    <property type="match status" value="1"/>
</dbReference>
<keyword evidence="4" id="KW-1185">Reference proteome</keyword>
<accession>A0ABQ5JW67</accession>
<protein>
    <submittedName>
        <fullName evidence="3">Uncharacterized protein</fullName>
    </submittedName>
</protein>
<dbReference type="InterPro" id="IPR036397">
    <property type="entry name" value="RNaseH_sf"/>
</dbReference>
<feature type="domain" description="Integrase catalytic" evidence="2">
    <location>
        <begin position="5"/>
        <end position="166"/>
    </location>
</feature>
<dbReference type="InterPro" id="IPR050951">
    <property type="entry name" value="Retrovirus_Pol_polyprotein"/>
</dbReference>
<dbReference type="InterPro" id="IPR016197">
    <property type="entry name" value="Chromo-like_dom_sf"/>
</dbReference>
<dbReference type="CDD" id="cd00024">
    <property type="entry name" value="CD_CSD"/>
    <property type="match status" value="1"/>
</dbReference>
<dbReference type="PANTHER" id="PTHR37984">
    <property type="entry name" value="PROTEIN CBG26694"/>
    <property type="match status" value="1"/>
</dbReference>
<sequence length="383" mass="45154">MGTLSRTRPFDEISIDTFGPLTMDKETGCSYIIVLIDNFSRFIELFPCRSTTAKEAVECICLVIARHGIPRRIRTDAGSQYKNSLMNELTTKFGIEHTIAVVDHHQANGIVERFNREILQQLKYYFTSGWNKEEWAPLVPLIMATLNNRKSERFGFSPFEILYGVQAKQTPLTEIIKDEEEKTSYGETWKEFMRKNQLFREQMYSKITKIQDKGIDKQKEINEQESTFEIGEKVLLFNKNKKRKVDPTNLGPFTIKNKVRDYYFELESINGGEFITSHISDLRKFKEPEEETLEELQKRSEQADRREFKVEKIVAHRGKGKRSIKFRVKWEGYSSKENTWQSWSDIKDTEAYEKYVVGHKTLHYLFSKKEWELLEKEQKTAKK</sequence>
<dbReference type="Gene3D" id="2.40.50.40">
    <property type="match status" value="1"/>
</dbReference>
<comment type="caution">
    <text evidence="3">The sequence shown here is derived from an EMBL/GenBank/DDBJ whole genome shotgun (WGS) entry which is preliminary data.</text>
</comment>
<proteinExistence type="predicted"/>
<dbReference type="EMBL" id="BQXS01012091">
    <property type="protein sequence ID" value="GKT19729.1"/>
    <property type="molecule type" value="Genomic_DNA"/>
</dbReference>
<name>A0ABQ5JW67_9EUKA</name>
<dbReference type="Pfam" id="PF00665">
    <property type="entry name" value="rve"/>
    <property type="match status" value="1"/>
</dbReference>
<dbReference type="InterPro" id="IPR012337">
    <property type="entry name" value="RNaseH-like_sf"/>
</dbReference>
<evidence type="ECO:0000313" key="3">
    <source>
        <dbReference type="EMBL" id="GKT19729.1"/>
    </source>
</evidence>
<dbReference type="Proteomes" id="UP001057375">
    <property type="component" value="Unassembled WGS sequence"/>
</dbReference>
<dbReference type="InterPro" id="IPR001584">
    <property type="entry name" value="Integrase_cat-core"/>
</dbReference>
<organism evidence="3 4">
    <name type="scientific">Aduncisulcus paluster</name>
    <dbReference type="NCBI Taxonomy" id="2918883"/>
    <lineage>
        <taxon>Eukaryota</taxon>
        <taxon>Metamonada</taxon>
        <taxon>Carpediemonas-like organisms</taxon>
        <taxon>Aduncisulcus</taxon>
    </lineage>
</organism>
<gene>
    <name evidence="3" type="ORF">ADUPG1_011561</name>
</gene>
<dbReference type="Pfam" id="PF00385">
    <property type="entry name" value="Chromo"/>
    <property type="match status" value="1"/>
</dbReference>